<comment type="caution">
    <text evidence="3">The sequence shown here is derived from an EMBL/GenBank/DDBJ whole genome shotgun (WGS) entry which is preliminary data.</text>
</comment>
<sequence>MATELGQGPTTDDVSALERRKLALEDCDDTWELKIRHEFLKSKRKEYNQMKTSIFHTGFTQWELHALLCGGFLSQFVISILYGYGLPILISLYIFLLLIQIRLQRDKYTLYTSISSLSLYAVLLIIVHAVSDKRHHFPVLLALLVLALIHLVTSFVLGKYTRGFFEQFSDSQVQIHIPCAKQFHGGLIGLISTLSTAFTAARLYYLSYCGFVTVIFSCFARLTFSSSLHGQNTEYNHQEGHQGCLPVVRNSLSIIFTISATGVSIASLFEGNPISVKKQESFLTWLSNQNIHNEGHLAKINGLVHVFVLTLILLVMVDALFLVHMIYQTKILDSLLHSRLIIQGRVACQAKLDRIYSYIIYTLASNGRVKHVESIYKKELKNKSDYPITCMDVYFKMVQLAASNNHSKPLYCRLDAKIPAYGSELENNPLVKCRLLLNEWNRQLGDLCRIECQNRNAFKRQRHLQWLHEQRLKQLPKFVSKSLPMEVEEAICTLANPSHNTRKYRRDSHETSSRSMSIPVNLSLTRISEMPKIVNVSKRLLMERCKTTSVTDQYMHQRGIIDRVKGSWLTESREYACTSRYTPYSTPRIGNVSVSRVDGDFSKIDQVLEGIFNNLEIYKDHVVPNEKFLFIDPIDQLGQVNSLEQGYPKCIEIPESPIGTAIDTSWFDQTISEILASCTTSRVDPEDPLTLRKPGTSNAVILIPEEQHQKHVIDATPNFLDTTPMLQQLQSRRFHGDATVQNLTRYYEDYTKEPPAPEPRARIIPQNPQVSTNMFQTSLAPKPKSPPKPIRLAPRSRTQTVPGTLATTKTPRARANTTGIESLTPLERAPTNTRLKQRSNSKITSVKVPNAEVGSAKISNHSLPRCVCEHQSRQSFSASLREELRLQERLEHCMDQLPLALEHPRDVNFQDSAKDLEKRPNFYRINYPSIDNAQVLDCMGGMAGVQVASSGGVSGKNRIHSSSSSSVHDSESSIGSIGDFRGDHSIRSMVTRMLNETQTPSPTESIMRELLQDIDISDTGSEESFDFILKSKP</sequence>
<evidence type="ECO:0000313" key="3">
    <source>
        <dbReference type="EMBL" id="KAK2196967.1"/>
    </source>
</evidence>
<dbReference type="Proteomes" id="UP001214638">
    <property type="component" value="Unassembled WGS sequence"/>
</dbReference>
<protein>
    <submittedName>
        <fullName evidence="3">Uncharacterized protein</fullName>
    </submittedName>
</protein>
<proteinExistence type="predicted"/>
<dbReference type="RefSeq" id="XP_067803809.1">
    <property type="nucleotide sequence ID" value="XM_067947245.1"/>
</dbReference>
<dbReference type="GeneID" id="94336514"/>
<reference evidence="3" key="1">
    <citation type="journal article" date="2023" name="Nat. Microbiol.">
        <title>Babesia duncani multi-omics identifies virulence factors and drug targets.</title>
        <authorList>
            <person name="Singh P."/>
            <person name="Lonardi S."/>
            <person name="Liang Q."/>
            <person name="Vydyam P."/>
            <person name="Khabirova E."/>
            <person name="Fang T."/>
            <person name="Gihaz S."/>
            <person name="Thekkiniath J."/>
            <person name="Munshi M."/>
            <person name="Abel S."/>
            <person name="Ciampossin L."/>
            <person name="Batugedara G."/>
            <person name="Gupta M."/>
            <person name="Lu X.M."/>
            <person name="Lenz T."/>
            <person name="Chakravarty S."/>
            <person name="Cornillot E."/>
            <person name="Hu Y."/>
            <person name="Ma W."/>
            <person name="Gonzalez L.M."/>
            <person name="Sanchez S."/>
            <person name="Estrada K."/>
            <person name="Sanchez-Flores A."/>
            <person name="Montero E."/>
            <person name="Harb O.S."/>
            <person name="Le Roch K.G."/>
            <person name="Mamoun C.B."/>
        </authorList>
    </citation>
    <scope>NUCLEOTIDE SEQUENCE</scope>
    <source>
        <strain evidence="3">WA1</strain>
    </source>
</reference>
<feature type="region of interest" description="Disordered" evidence="1">
    <location>
        <begin position="952"/>
        <end position="980"/>
    </location>
</feature>
<name>A0AAD9PM54_9APIC</name>
<evidence type="ECO:0000313" key="4">
    <source>
        <dbReference type="Proteomes" id="UP001214638"/>
    </source>
</evidence>
<keyword evidence="2" id="KW-0472">Membrane</keyword>
<evidence type="ECO:0000256" key="1">
    <source>
        <dbReference type="SAM" id="MobiDB-lite"/>
    </source>
</evidence>
<keyword evidence="2" id="KW-0812">Transmembrane</keyword>
<organism evidence="3 4">
    <name type="scientific">Babesia duncani</name>
    <dbReference type="NCBI Taxonomy" id="323732"/>
    <lineage>
        <taxon>Eukaryota</taxon>
        <taxon>Sar</taxon>
        <taxon>Alveolata</taxon>
        <taxon>Apicomplexa</taxon>
        <taxon>Aconoidasida</taxon>
        <taxon>Piroplasmida</taxon>
        <taxon>Babesiidae</taxon>
        <taxon>Babesia</taxon>
    </lineage>
</organism>
<accession>A0AAD9PM54</accession>
<dbReference type="KEGG" id="bdw:94336514"/>
<dbReference type="EMBL" id="JALLKP010000002">
    <property type="protein sequence ID" value="KAK2196967.1"/>
    <property type="molecule type" value="Genomic_DNA"/>
</dbReference>
<feature type="transmembrane region" description="Helical" evidence="2">
    <location>
        <begin position="72"/>
        <end position="98"/>
    </location>
</feature>
<keyword evidence="2" id="KW-1133">Transmembrane helix</keyword>
<feature type="transmembrane region" description="Helical" evidence="2">
    <location>
        <begin position="203"/>
        <end position="224"/>
    </location>
</feature>
<feature type="transmembrane region" description="Helical" evidence="2">
    <location>
        <begin position="303"/>
        <end position="327"/>
    </location>
</feature>
<feature type="compositionally biased region" description="Low complexity" evidence="1">
    <location>
        <begin position="961"/>
        <end position="976"/>
    </location>
</feature>
<evidence type="ECO:0000256" key="2">
    <source>
        <dbReference type="SAM" id="Phobius"/>
    </source>
</evidence>
<gene>
    <name evidence="3" type="ORF">BdWA1_002216</name>
</gene>
<feature type="transmembrane region" description="Helical" evidence="2">
    <location>
        <begin position="251"/>
        <end position="269"/>
    </location>
</feature>
<dbReference type="AlphaFoldDB" id="A0AAD9PM54"/>
<keyword evidence="4" id="KW-1185">Reference proteome</keyword>
<feature type="transmembrane region" description="Helical" evidence="2">
    <location>
        <begin position="137"/>
        <end position="157"/>
    </location>
</feature>
<feature type="region of interest" description="Disordered" evidence="1">
    <location>
        <begin position="778"/>
        <end position="803"/>
    </location>
</feature>
<feature type="transmembrane region" description="Helical" evidence="2">
    <location>
        <begin position="110"/>
        <end position="131"/>
    </location>
</feature>